<reference evidence="1 2" key="1">
    <citation type="submission" date="2023-02" db="EMBL/GenBank/DDBJ databases">
        <title>Bacterial whole genome sequence for Curvibacter sp. HBC28.</title>
        <authorList>
            <person name="Le V."/>
            <person name="Ko S.-R."/>
            <person name="Ahn C.-Y."/>
            <person name="Oh H.-M."/>
        </authorList>
    </citation>
    <scope>NUCLEOTIDE SEQUENCE [LARGE SCALE GENOMIC DNA]</scope>
    <source>
        <strain evidence="1 2">HBC28</strain>
    </source>
</reference>
<proteinExistence type="predicted"/>
<dbReference type="Proteomes" id="UP001528672">
    <property type="component" value="Unassembled WGS sequence"/>
</dbReference>
<dbReference type="EMBL" id="JAQSIO010000002">
    <property type="protein sequence ID" value="MDD0814282.1"/>
    <property type="molecule type" value="Genomic_DNA"/>
</dbReference>
<evidence type="ECO:0000313" key="1">
    <source>
        <dbReference type="EMBL" id="MDD0814282.1"/>
    </source>
</evidence>
<dbReference type="RefSeq" id="WP_273925903.1">
    <property type="nucleotide sequence ID" value="NZ_JAQSIO010000002.1"/>
</dbReference>
<name>A0ABT5MCI8_9BURK</name>
<evidence type="ECO:0000313" key="2">
    <source>
        <dbReference type="Proteomes" id="UP001528672"/>
    </source>
</evidence>
<dbReference type="InterPro" id="IPR010064">
    <property type="entry name" value="HK97-gp10_tail"/>
</dbReference>
<gene>
    <name evidence="1" type="ORF">PSQ39_06530</name>
</gene>
<keyword evidence="2" id="KW-1185">Reference proteome</keyword>
<protein>
    <submittedName>
        <fullName evidence="1">HK97 gp10 family phage protein</fullName>
    </submittedName>
</protein>
<organism evidence="1 2">
    <name type="scientific">Curvibacter microcysteis</name>
    <dbReference type="NCBI Taxonomy" id="3026419"/>
    <lineage>
        <taxon>Bacteria</taxon>
        <taxon>Pseudomonadati</taxon>
        <taxon>Pseudomonadota</taxon>
        <taxon>Betaproteobacteria</taxon>
        <taxon>Burkholderiales</taxon>
        <taxon>Comamonadaceae</taxon>
        <taxon>Curvibacter</taxon>
    </lineage>
</organism>
<sequence length="149" mass="16872">MISIDFDFGKISSKLDGITKASKESLRPAAQAGAEVFYVEARQRAPKSEADHYFYGKRSKKTGVRYLFKPGNLQRSIYQYYNKRQSSPDKAVYSISWNHREAPYGAMVEYGTSRAPAHPFLRPAYDAVADRARQAVVGRMQDGLRKAIK</sequence>
<accession>A0ABT5MCI8</accession>
<comment type="caution">
    <text evidence="1">The sequence shown here is derived from an EMBL/GenBank/DDBJ whole genome shotgun (WGS) entry which is preliminary data.</text>
</comment>
<dbReference type="NCBIfam" id="TIGR01725">
    <property type="entry name" value="phge_HK97_gp10"/>
    <property type="match status" value="1"/>
</dbReference>